<comment type="caution">
    <text evidence="5">The sequence shown here is derived from an EMBL/GenBank/DDBJ whole genome shotgun (WGS) entry which is preliminary data.</text>
</comment>
<proteinExistence type="predicted"/>
<evidence type="ECO:0000313" key="6">
    <source>
        <dbReference type="Proteomes" id="UP000033935"/>
    </source>
</evidence>
<sequence>MEILNKYCAPPLVRKSVYSQIADTMRKDILNGTIPFGTQLLPEDKLAASFNVSLVTMQRTLKLLAQEKLLVRHRRKGTFVSNDALQLLKYKNLGLIMPGLGLELTLSQSPTNYLIFDGIQKFCHENSWDIQIISKKNETFSLEKISKLNISGLIIVMPNKTNYELIADLKKHQIPFLCINLHSEKINKDANFVNLDFYESTIDAVKYLYEKGRRNIGIVGTRRIKEDSHISLVIKGYRKVIKELNLKENIIISDTENVLQQELLPEFFRNNMGNIKKCDALITALGAGEATALLSVLRKEKINVPEEISLISFFENEESIKAGITSYSPDLQALGHKSASVLNEILNDENKNVKQLNFKFDLFPRLSA</sequence>
<dbReference type="GO" id="GO:0000976">
    <property type="term" value="F:transcription cis-regulatory region binding"/>
    <property type="evidence" value="ECO:0007669"/>
    <property type="project" value="TreeGrafter"/>
</dbReference>
<dbReference type="Pfam" id="PF13377">
    <property type="entry name" value="Peripla_BP_3"/>
    <property type="match status" value="1"/>
</dbReference>
<dbReference type="InterPro" id="IPR046335">
    <property type="entry name" value="LacI/GalR-like_sensor"/>
</dbReference>
<dbReference type="PANTHER" id="PTHR30146:SF109">
    <property type="entry name" value="HTH-TYPE TRANSCRIPTIONAL REGULATOR GALS"/>
    <property type="match status" value="1"/>
</dbReference>
<protein>
    <submittedName>
        <fullName evidence="5">Transcriptional regulator, GntR family with LacI sensor</fullName>
    </submittedName>
</protein>
<dbReference type="InterPro" id="IPR028082">
    <property type="entry name" value="Peripla_BP_I"/>
</dbReference>
<dbReference type="AlphaFoldDB" id="A0A0G0QPR0"/>
<dbReference type="EMBL" id="LBWG01000024">
    <property type="protein sequence ID" value="KKR03612.1"/>
    <property type="molecule type" value="Genomic_DNA"/>
</dbReference>
<feature type="domain" description="HTH gntR-type" evidence="4">
    <location>
        <begin position="15"/>
        <end position="83"/>
    </location>
</feature>
<gene>
    <name evidence="5" type="ORF">UT30_C0024G0007</name>
</gene>
<dbReference type="PROSITE" id="PS50949">
    <property type="entry name" value="HTH_GNTR"/>
    <property type="match status" value="1"/>
</dbReference>
<dbReference type="CDD" id="cd07377">
    <property type="entry name" value="WHTH_GntR"/>
    <property type="match status" value="1"/>
</dbReference>
<dbReference type="Gene3D" id="3.40.50.2300">
    <property type="match status" value="2"/>
</dbReference>
<keyword evidence="3" id="KW-0804">Transcription</keyword>
<evidence type="ECO:0000256" key="2">
    <source>
        <dbReference type="ARBA" id="ARBA00023125"/>
    </source>
</evidence>
<evidence type="ECO:0000313" key="5">
    <source>
        <dbReference type="EMBL" id="KKR03612.1"/>
    </source>
</evidence>
<dbReference type="Proteomes" id="UP000033935">
    <property type="component" value="Unassembled WGS sequence"/>
</dbReference>
<evidence type="ECO:0000259" key="4">
    <source>
        <dbReference type="PROSITE" id="PS50949"/>
    </source>
</evidence>
<evidence type="ECO:0000256" key="1">
    <source>
        <dbReference type="ARBA" id="ARBA00023015"/>
    </source>
</evidence>
<dbReference type="SUPFAM" id="SSF46785">
    <property type="entry name" value="Winged helix' DNA-binding domain"/>
    <property type="match status" value="1"/>
</dbReference>
<organism evidence="5 6">
    <name type="scientific">Candidatus Uhrbacteria bacterium GW2011_GWF2_39_13</name>
    <dbReference type="NCBI Taxonomy" id="1618995"/>
    <lineage>
        <taxon>Bacteria</taxon>
        <taxon>Candidatus Uhriibacteriota</taxon>
    </lineage>
</organism>
<reference evidence="5 6" key="1">
    <citation type="journal article" date="2015" name="Nature">
        <title>rRNA introns, odd ribosomes, and small enigmatic genomes across a large radiation of phyla.</title>
        <authorList>
            <person name="Brown C.T."/>
            <person name="Hug L.A."/>
            <person name="Thomas B.C."/>
            <person name="Sharon I."/>
            <person name="Castelle C.J."/>
            <person name="Singh A."/>
            <person name="Wilkins M.J."/>
            <person name="Williams K.H."/>
            <person name="Banfield J.F."/>
        </authorList>
    </citation>
    <scope>NUCLEOTIDE SEQUENCE [LARGE SCALE GENOMIC DNA]</scope>
</reference>
<dbReference type="PANTHER" id="PTHR30146">
    <property type="entry name" value="LACI-RELATED TRANSCRIPTIONAL REPRESSOR"/>
    <property type="match status" value="1"/>
</dbReference>
<keyword evidence="2" id="KW-0238">DNA-binding</keyword>
<dbReference type="Gene3D" id="1.10.10.10">
    <property type="entry name" value="Winged helix-like DNA-binding domain superfamily/Winged helix DNA-binding domain"/>
    <property type="match status" value="1"/>
</dbReference>
<keyword evidence="1" id="KW-0805">Transcription regulation</keyword>
<evidence type="ECO:0000256" key="3">
    <source>
        <dbReference type="ARBA" id="ARBA00023163"/>
    </source>
</evidence>
<dbReference type="InterPro" id="IPR000524">
    <property type="entry name" value="Tscrpt_reg_HTH_GntR"/>
</dbReference>
<dbReference type="GO" id="GO:0003700">
    <property type="term" value="F:DNA-binding transcription factor activity"/>
    <property type="evidence" value="ECO:0007669"/>
    <property type="project" value="InterPro"/>
</dbReference>
<name>A0A0G0QPR0_9BACT</name>
<dbReference type="SUPFAM" id="SSF53822">
    <property type="entry name" value="Periplasmic binding protein-like I"/>
    <property type="match status" value="1"/>
</dbReference>
<dbReference type="InterPro" id="IPR036390">
    <property type="entry name" value="WH_DNA-bd_sf"/>
</dbReference>
<accession>A0A0G0QPR0</accession>
<dbReference type="Pfam" id="PF00392">
    <property type="entry name" value="GntR"/>
    <property type="match status" value="1"/>
</dbReference>
<dbReference type="InterPro" id="IPR036388">
    <property type="entry name" value="WH-like_DNA-bd_sf"/>
</dbReference>
<dbReference type="SMART" id="SM00345">
    <property type="entry name" value="HTH_GNTR"/>
    <property type="match status" value="1"/>
</dbReference>